<accession>A0ABM1HU15</accession>
<dbReference type="PANTHER" id="PTHR21074:SF0">
    <property type="entry name" value="IQ AND UBIQUITIN-LIKE DOMAIN-CONTAINING PROTEIN"/>
    <property type="match status" value="1"/>
</dbReference>
<keyword evidence="2" id="KW-1185">Reference proteome</keyword>
<dbReference type="Pfam" id="PF00612">
    <property type="entry name" value="IQ"/>
    <property type="match status" value="1"/>
</dbReference>
<dbReference type="PANTHER" id="PTHR21074">
    <property type="entry name" value="IQ AND UBIQUITIN-LIKE DOMAIN-CONTAINING PROTEIN"/>
    <property type="match status" value="1"/>
</dbReference>
<feature type="domain" description="IQ motif and ubiquitin-like" evidence="1">
    <location>
        <begin position="297"/>
        <end position="362"/>
    </location>
</feature>
<protein>
    <submittedName>
        <fullName evidence="3">IQ and ubiquitin-like domain-containing protein</fullName>
    </submittedName>
</protein>
<dbReference type="InterPro" id="IPR037695">
    <property type="entry name" value="IQUB"/>
</dbReference>
<evidence type="ECO:0000313" key="3">
    <source>
        <dbReference type="RefSeq" id="XP_015171452.1"/>
    </source>
</evidence>
<dbReference type="InterPro" id="IPR057887">
    <property type="entry name" value="IQUB_helical"/>
</dbReference>
<reference evidence="3" key="1">
    <citation type="submission" date="2025-08" db="UniProtKB">
        <authorList>
            <consortium name="RefSeq"/>
        </authorList>
    </citation>
    <scope>IDENTIFICATION</scope>
    <source>
        <tissue evidence="3">Whole body</tissue>
    </source>
</reference>
<dbReference type="InterPro" id="IPR000048">
    <property type="entry name" value="IQ_motif_EF-hand-BS"/>
</dbReference>
<dbReference type="Proteomes" id="UP000694924">
    <property type="component" value="Unplaced"/>
</dbReference>
<gene>
    <name evidence="3" type="primary">LOC107063846</name>
</gene>
<proteinExistence type="predicted"/>
<evidence type="ECO:0000259" key="1">
    <source>
        <dbReference type="Pfam" id="PF25805"/>
    </source>
</evidence>
<dbReference type="Pfam" id="PF25805">
    <property type="entry name" value="IQUB"/>
    <property type="match status" value="2"/>
</dbReference>
<feature type="domain" description="IQ motif and ubiquitin-like" evidence="1">
    <location>
        <begin position="222"/>
        <end position="274"/>
    </location>
</feature>
<name>A0ABM1HU15_POLDO</name>
<dbReference type="RefSeq" id="XP_015171452.1">
    <property type="nucleotide sequence ID" value="XM_015315966.1"/>
</dbReference>
<sequence>MVVVVEIIDESPKEKIFLGGWRDNLTGILYYNAFTQTSVNGRDFNNKCNSFVQTVNVVNVSTCTYRDKAVRTSYVPDVKDKFVRVRNTFNTTTELLGSTNLLLETSAIKIQRFYRAYRARKNKGGFLENFIEERSGFLESSSRPLERIDLSRLDVLHPETKSDFDRLYNALEEWRILEIERVTGKLFHPSKIAVCSLILSREVELLRKIDAMKSAVKLKLKERRRCYFLEELSKPVLWRINQGESILVDTPIVLRSRQFQNLYQMLSTKDDNTDDDDYDDDNDNKSSSLSFSSSIIRRMKLLMKIKKEAEPHTCIYSDELIYLINQEIDLLSRNTKVSKLHCLRERIKLAFLLFAKSYLINYQKNCDRDEDRIASRICKNCGRILPKTKYLSKDLGRFRQFSSCVYCISLRPGRTPRIVYEPYRRMLREVRRLETRNRCNTGFAFVIPPKVVYRLVNTIWHGKSPISECDILDRLCLLRFRNDVEWSPWNTLLLTKEEALKHQRLKNIEEYYDEDLLRQFHLKNLQAKLCFIFKILK</sequence>
<dbReference type="GeneID" id="107063846"/>
<dbReference type="PROSITE" id="PS50096">
    <property type="entry name" value="IQ"/>
    <property type="match status" value="1"/>
</dbReference>
<organism evidence="2 3">
    <name type="scientific">Polistes dominula</name>
    <name type="common">European paper wasp</name>
    <name type="synonym">Vespa dominula</name>
    <dbReference type="NCBI Taxonomy" id="743375"/>
    <lineage>
        <taxon>Eukaryota</taxon>
        <taxon>Metazoa</taxon>
        <taxon>Ecdysozoa</taxon>
        <taxon>Arthropoda</taxon>
        <taxon>Hexapoda</taxon>
        <taxon>Insecta</taxon>
        <taxon>Pterygota</taxon>
        <taxon>Neoptera</taxon>
        <taxon>Endopterygota</taxon>
        <taxon>Hymenoptera</taxon>
        <taxon>Apocrita</taxon>
        <taxon>Aculeata</taxon>
        <taxon>Vespoidea</taxon>
        <taxon>Vespidae</taxon>
        <taxon>Polistinae</taxon>
        <taxon>Polistini</taxon>
        <taxon>Polistes</taxon>
    </lineage>
</organism>
<evidence type="ECO:0000313" key="2">
    <source>
        <dbReference type="Proteomes" id="UP000694924"/>
    </source>
</evidence>